<dbReference type="Gene3D" id="1.10.1380.10">
    <property type="entry name" value="Neutral endopeptidase , domain2"/>
    <property type="match status" value="1"/>
</dbReference>
<feature type="region of interest" description="Disordered" evidence="1">
    <location>
        <begin position="1"/>
        <end position="27"/>
    </location>
</feature>
<dbReference type="AlphaFoldDB" id="A0A8T1MLT4"/>
<protein>
    <recommendedName>
        <fullName evidence="3">Peptidase M13 N-terminal domain-containing protein</fullName>
    </recommendedName>
</protein>
<sequence length="711" mass="81142">MKYIERNRSHSRIPERSNERSMQPDYSGPSLLMASSQIQNGLLNTGVLGRPSFFARPSSATLEQDGAKTSKSGLPHRESVTAECGDHTEKRRGSKYKPFSSAPSSVPVSGANQIQLSNQKVGMQSPNGESQAVCASRGIDYLMESMKTYRCECCAKFGQLFAHSMERKRVLLISCLVFLFLISTIIFVVALLLRRTESKNMFETSAAQITTPTDFSYQKTSLANETVQSVCMNVSCLRMASILTEHLGKFKNPVLFEELRGECDPISLGKLTRLLAFGENQRSTSNTNSIVTLKQRLTNAVWTSISETLQSIPTEPWEGKWFQKLAFIYQRLISASPNFGFRDTATVGHSGDGTAPDKSHIEFSNHRDEYFLQNMRAHSDEERLKQLLQRGNIAFHGLGNSCPEPKCLTRHVLKRSVRNNVLINVQLELRVPLFFSAWIKKTYNPGLLETRMPYLDMLIQPELPSLEELESMQRDTRHRRPGRWTEFLVYVNTLLSTVTGHQTEEPNLSSKLLKSKNISYIPKAISVLYKLRLLGRRNQESKVTPVRMTVRELMQKTQQSISFPRYLGAIMAANRSGVIPRDLAVWVADVEYYERLGNLLYHTSFNELQEYITFCILHKYAPYVYRPLAILKRKLLEPLAELYGMSKVTHWPFLLETASPGLRLLILKQWSWRYFEKATNMMNTHLFQPLLREMKGILDVLVTDPTPRKLL</sequence>
<keyword evidence="2" id="KW-1133">Transmembrane helix</keyword>
<proteinExistence type="predicted"/>
<feature type="region of interest" description="Disordered" evidence="1">
    <location>
        <begin position="58"/>
        <end position="109"/>
    </location>
</feature>
<feature type="transmembrane region" description="Helical" evidence="2">
    <location>
        <begin position="170"/>
        <end position="193"/>
    </location>
</feature>
<evidence type="ECO:0000256" key="2">
    <source>
        <dbReference type="SAM" id="Phobius"/>
    </source>
</evidence>
<keyword evidence="2" id="KW-0812">Transmembrane</keyword>
<reference evidence="4 5" key="1">
    <citation type="journal article" date="2018" name="Biotechnol. Adv.">
        <title>Improved genomic resources and new bioinformatic workflow for the carcinogenic parasite Clonorchis sinensis: Biotechnological implications.</title>
        <authorList>
            <person name="Wang D."/>
            <person name="Korhonen P.K."/>
            <person name="Gasser R.B."/>
            <person name="Young N.D."/>
        </authorList>
    </citation>
    <scope>NUCLEOTIDE SEQUENCE [LARGE SCALE GENOMIC DNA]</scope>
    <source>
        <strain evidence="4">Cs-k2</strain>
    </source>
</reference>
<evidence type="ECO:0000256" key="1">
    <source>
        <dbReference type="SAM" id="MobiDB-lite"/>
    </source>
</evidence>
<dbReference type="InterPro" id="IPR042089">
    <property type="entry name" value="Peptidase_M13_dom_2"/>
</dbReference>
<feature type="compositionally biased region" description="Basic and acidic residues" evidence="1">
    <location>
        <begin position="75"/>
        <end position="91"/>
    </location>
</feature>
<dbReference type="Pfam" id="PF05649">
    <property type="entry name" value="Peptidase_M13_N"/>
    <property type="match status" value="1"/>
</dbReference>
<keyword evidence="2" id="KW-0472">Membrane</keyword>
<comment type="caution">
    <text evidence="4">The sequence shown here is derived from an EMBL/GenBank/DDBJ whole genome shotgun (WGS) entry which is preliminary data.</text>
</comment>
<feature type="compositionally biased region" description="Low complexity" evidence="1">
    <location>
        <begin position="100"/>
        <end position="109"/>
    </location>
</feature>
<dbReference type="InterPro" id="IPR008753">
    <property type="entry name" value="Peptidase_M13_N"/>
</dbReference>
<feature type="compositionally biased region" description="Basic and acidic residues" evidence="1">
    <location>
        <begin position="1"/>
        <end position="19"/>
    </location>
</feature>
<dbReference type="EMBL" id="NIRI02000042">
    <property type="protein sequence ID" value="KAG5449796.1"/>
    <property type="molecule type" value="Genomic_DNA"/>
</dbReference>
<accession>A0A8T1MLT4</accession>
<feature type="compositionally biased region" description="Polar residues" evidence="1">
    <location>
        <begin position="58"/>
        <end position="72"/>
    </location>
</feature>
<keyword evidence="5" id="KW-1185">Reference proteome</keyword>
<name>A0A8T1MLT4_CLOSI</name>
<dbReference type="GO" id="GO:0006508">
    <property type="term" value="P:proteolysis"/>
    <property type="evidence" value="ECO:0007669"/>
    <property type="project" value="InterPro"/>
</dbReference>
<gene>
    <name evidence="4" type="ORF">CSKR_100571</name>
</gene>
<reference evidence="4 5" key="2">
    <citation type="journal article" date="2021" name="Genomics">
        <title>High-quality reference genome for Clonorchis sinensis.</title>
        <authorList>
            <person name="Young N.D."/>
            <person name="Stroehlein A.J."/>
            <person name="Kinkar L."/>
            <person name="Wang T."/>
            <person name="Sohn W.M."/>
            <person name="Chang B.C.H."/>
            <person name="Kaur P."/>
            <person name="Weisz D."/>
            <person name="Dudchenko O."/>
            <person name="Aiden E.L."/>
            <person name="Korhonen P.K."/>
            <person name="Gasser R.B."/>
        </authorList>
    </citation>
    <scope>NUCLEOTIDE SEQUENCE [LARGE SCALE GENOMIC DNA]</scope>
    <source>
        <strain evidence="4">Cs-k2</strain>
    </source>
</reference>
<dbReference type="Proteomes" id="UP000286415">
    <property type="component" value="Unassembled WGS sequence"/>
</dbReference>
<evidence type="ECO:0000313" key="4">
    <source>
        <dbReference type="EMBL" id="KAG5449796.1"/>
    </source>
</evidence>
<dbReference type="OrthoDB" id="6270419at2759"/>
<organism evidence="4 5">
    <name type="scientific">Clonorchis sinensis</name>
    <name type="common">Chinese liver fluke</name>
    <dbReference type="NCBI Taxonomy" id="79923"/>
    <lineage>
        <taxon>Eukaryota</taxon>
        <taxon>Metazoa</taxon>
        <taxon>Spiralia</taxon>
        <taxon>Lophotrochozoa</taxon>
        <taxon>Platyhelminthes</taxon>
        <taxon>Trematoda</taxon>
        <taxon>Digenea</taxon>
        <taxon>Opisthorchiida</taxon>
        <taxon>Opisthorchiata</taxon>
        <taxon>Opisthorchiidae</taxon>
        <taxon>Clonorchis</taxon>
    </lineage>
</organism>
<feature type="domain" description="Peptidase M13 N-terminal" evidence="3">
    <location>
        <begin position="538"/>
        <end position="696"/>
    </location>
</feature>
<evidence type="ECO:0000313" key="5">
    <source>
        <dbReference type="Proteomes" id="UP000286415"/>
    </source>
</evidence>
<evidence type="ECO:0000259" key="3">
    <source>
        <dbReference type="Pfam" id="PF05649"/>
    </source>
</evidence>
<feature type="non-terminal residue" evidence="4">
    <location>
        <position position="711"/>
    </location>
</feature>